<dbReference type="AlphaFoldDB" id="A0A845LYU2"/>
<evidence type="ECO:0000256" key="2">
    <source>
        <dbReference type="SAM" id="Phobius"/>
    </source>
</evidence>
<feature type="region of interest" description="Disordered" evidence="1">
    <location>
        <begin position="43"/>
        <end position="90"/>
    </location>
</feature>
<keyword evidence="2" id="KW-0812">Transmembrane</keyword>
<sequence length="90" mass="9736">MTPPDTDMQKDKRRHRGPLVGVILLIAVVLLGFVVWMGGVFETAPGPDDPESAQQDETSSEQFREGDVEVPESAPTETVEPGDPDTDVSD</sequence>
<proteinExistence type="predicted"/>
<dbReference type="EMBL" id="WTUX01000006">
    <property type="protein sequence ID" value="MZR11982.1"/>
    <property type="molecule type" value="Genomic_DNA"/>
</dbReference>
<evidence type="ECO:0000256" key="1">
    <source>
        <dbReference type="SAM" id="MobiDB-lite"/>
    </source>
</evidence>
<feature type="compositionally biased region" description="Acidic residues" evidence="1">
    <location>
        <begin position="80"/>
        <end position="90"/>
    </location>
</feature>
<gene>
    <name evidence="3" type="ORF">GQE99_02990</name>
</gene>
<keyword evidence="2" id="KW-1133">Transmembrane helix</keyword>
<reference evidence="3 4" key="1">
    <citation type="submission" date="2019-12" db="EMBL/GenBank/DDBJ databases">
        <title>Maritimibacter sp. nov. sp. isolated from sea sand.</title>
        <authorList>
            <person name="Kim J."/>
            <person name="Jeong S.E."/>
            <person name="Jung H.S."/>
            <person name="Jeon C.O."/>
        </authorList>
    </citation>
    <scope>NUCLEOTIDE SEQUENCE [LARGE SCALE GENOMIC DNA]</scope>
    <source>
        <strain evidence="3 4">DP07</strain>
    </source>
</reference>
<dbReference type="Proteomes" id="UP000467322">
    <property type="component" value="Unassembled WGS sequence"/>
</dbReference>
<accession>A0A845LYU2</accession>
<keyword evidence="4" id="KW-1185">Reference proteome</keyword>
<keyword evidence="2" id="KW-0472">Membrane</keyword>
<comment type="caution">
    <text evidence="3">The sequence shown here is derived from an EMBL/GenBank/DDBJ whole genome shotgun (WGS) entry which is preliminary data.</text>
</comment>
<evidence type="ECO:0000313" key="3">
    <source>
        <dbReference type="EMBL" id="MZR11982.1"/>
    </source>
</evidence>
<feature type="compositionally biased region" description="Polar residues" evidence="1">
    <location>
        <begin position="52"/>
        <end position="61"/>
    </location>
</feature>
<organism evidence="3 4">
    <name type="scientific">Maritimibacter harenae</name>
    <dbReference type="NCBI Taxonomy" id="2606218"/>
    <lineage>
        <taxon>Bacteria</taxon>
        <taxon>Pseudomonadati</taxon>
        <taxon>Pseudomonadota</taxon>
        <taxon>Alphaproteobacteria</taxon>
        <taxon>Rhodobacterales</taxon>
        <taxon>Roseobacteraceae</taxon>
        <taxon>Maritimibacter</taxon>
    </lineage>
</organism>
<feature type="transmembrane region" description="Helical" evidence="2">
    <location>
        <begin position="20"/>
        <end position="41"/>
    </location>
</feature>
<evidence type="ECO:0000313" key="4">
    <source>
        <dbReference type="Proteomes" id="UP000467322"/>
    </source>
</evidence>
<protein>
    <submittedName>
        <fullName evidence="3">Uncharacterized protein</fullName>
    </submittedName>
</protein>
<dbReference type="RefSeq" id="WP_161350098.1">
    <property type="nucleotide sequence ID" value="NZ_WTUX01000006.1"/>
</dbReference>
<name>A0A845LYU2_9RHOB</name>